<keyword evidence="3 9" id="KW-0812">Transmembrane</keyword>
<comment type="caution">
    <text evidence="13">The sequence shown here is derived from an EMBL/GenBank/DDBJ whole genome shotgun (WGS) entry which is preliminary data.</text>
</comment>
<dbReference type="EMBL" id="JASCXW010000001">
    <property type="protein sequence ID" value="MDI6452019.1"/>
    <property type="molecule type" value="Genomic_DNA"/>
</dbReference>
<dbReference type="InterPro" id="IPR044751">
    <property type="entry name" value="Ion_transp-like_CBS"/>
</dbReference>
<evidence type="ECO:0000256" key="8">
    <source>
        <dbReference type="PROSITE-ProRule" id="PRU00703"/>
    </source>
</evidence>
<dbReference type="InterPro" id="IPR016169">
    <property type="entry name" value="FAD-bd_PCMH_sub2"/>
</dbReference>
<dbReference type="Gene3D" id="3.30.465.10">
    <property type="match status" value="1"/>
</dbReference>
<dbReference type="InterPro" id="IPR000644">
    <property type="entry name" value="CBS_dom"/>
</dbReference>
<evidence type="ECO:0000256" key="7">
    <source>
        <dbReference type="ARBA" id="ARBA00023136"/>
    </source>
</evidence>
<evidence type="ECO:0000256" key="3">
    <source>
        <dbReference type="ARBA" id="ARBA00022692"/>
    </source>
</evidence>
<evidence type="ECO:0000256" key="2">
    <source>
        <dbReference type="ARBA" id="ARBA00006337"/>
    </source>
</evidence>
<accession>A0AAW6U8K0</accession>
<dbReference type="SMART" id="SM01091">
    <property type="entry name" value="CorC_HlyC"/>
    <property type="match status" value="1"/>
</dbReference>
<proteinExistence type="inferred from homology"/>
<dbReference type="FunFam" id="3.10.580.10:FF:000002">
    <property type="entry name" value="Magnesium/cobalt efflux protein CorC"/>
    <property type="match status" value="1"/>
</dbReference>
<dbReference type="AlphaFoldDB" id="A0AAW6U8K0"/>
<feature type="domain" description="CNNM transmembrane" evidence="12">
    <location>
        <begin position="1"/>
        <end position="186"/>
    </location>
</feature>
<feature type="transmembrane region" description="Helical" evidence="10">
    <location>
        <begin position="123"/>
        <end position="148"/>
    </location>
</feature>
<evidence type="ECO:0000256" key="1">
    <source>
        <dbReference type="ARBA" id="ARBA00004141"/>
    </source>
</evidence>
<name>A0AAW6U8K0_9MOLU</name>
<keyword evidence="6 8" id="KW-0129">CBS domain</keyword>
<dbReference type="PROSITE" id="PS51371">
    <property type="entry name" value="CBS"/>
    <property type="match status" value="1"/>
</dbReference>
<reference evidence="13" key="1">
    <citation type="submission" date="2023-05" db="EMBL/GenBank/DDBJ databases">
        <title>Mariniplasma microaerophilum sp. nov., a novel anaerobic mollicute isolated from terrestrial mud volcano, Taman Peninsula, Russia.</title>
        <authorList>
            <person name="Khomyakova M.A."/>
            <person name="Merkel A.Y."/>
            <person name="Slobodkin A.I."/>
        </authorList>
    </citation>
    <scope>NUCLEOTIDE SEQUENCE</scope>
    <source>
        <strain evidence="13">M4Ah</strain>
    </source>
</reference>
<feature type="transmembrane region" description="Helical" evidence="10">
    <location>
        <begin position="6"/>
        <end position="29"/>
    </location>
</feature>
<evidence type="ECO:0000259" key="11">
    <source>
        <dbReference type="PROSITE" id="PS51371"/>
    </source>
</evidence>
<feature type="transmembrane region" description="Helical" evidence="10">
    <location>
        <begin position="91"/>
        <end position="111"/>
    </location>
</feature>
<dbReference type="InterPro" id="IPR005170">
    <property type="entry name" value="Transptr-assoc_dom"/>
</dbReference>
<evidence type="ECO:0000256" key="5">
    <source>
        <dbReference type="ARBA" id="ARBA00022989"/>
    </source>
</evidence>
<evidence type="ECO:0000259" key="12">
    <source>
        <dbReference type="PROSITE" id="PS51846"/>
    </source>
</evidence>
<dbReference type="PROSITE" id="PS51846">
    <property type="entry name" value="CNNM"/>
    <property type="match status" value="1"/>
</dbReference>
<dbReference type="PANTHER" id="PTHR22777">
    <property type="entry name" value="HEMOLYSIN-RELATED"/>
    <property type="match status" value="1"/>
</dbReference>
<feature type="transmembrane region" description="Helical" evidence="10">
    <location>
        <begin position="61"/>
        <end position="85"/>
    </location>
</feature>
<dbReference type="CDD" id="cd04590">
    <property type="entry name" value="CBS_pair_CorC_HlyC_assoc"/>
    <property type="match status" value="1"/>
</dbReference>
<dbReference type="InterPro" id="IPR036318">
    <property type="entry name" value="FAD-bd_PCMH-like_sf"/>
</dbReference>
<keyword evidence="7 9" id="KW-0472">Membrane</keyword>
<sequence length="422" mass="48127">MGKEEFIKIGILAVLILLSSFFSATETAFSSLNPIKLKHRIQNKEHRANKTLALTYDFEKVLTTILIGNNIVNIAAASLATVLFVQYWGNAGVTISTAVMTTLVLIFGEITPKSIAKKMPEQFAIAVTPILVFFIYLLMPLNLIFGLIQKLMNKWFKFKKEPAITEDELLTYVSEVQQEGGINENEGELIRSVIDFDDLKVEDIFTPRVKVIAVNEKDDYKKITHAFKHSGYSRLPVYGTNIDHIVGTINHKDYYNKVLIDKEPLDSIIKPPVFVTEYMRVTNLLEMLKEHKSHMAIVKDEFGGTLGVVTMEDILEEIVGDIWDEHDEIVEQINEIDENNYRVKGTADLEDVFEQLHIDEDEDELEYSTVNGWVLDELGRIPVIGDMFEYKNFKITVTSADTKRVLEVNIEVLPKTKENMEE</sequence>
<evidence type="ECO:0000256" key="10">
    <source>
        <dbReference type="SAM" id="Phobius"/>
    </source>
</evidence>
<evidence type="ECO:0000313" key="14">
    <source>
        <dbReference type="Proteomes" id="UP001431532"/>
    </source>
</evidence>
<dbReference type="GO" id="GO:0016020">
    <property type="term" value="C:membrane"/>
    <property type="evidence" value="ECO:0007669"/>
    <property type="project" value="UniProtKB-SubCell"/>
</dbReference>
<dbReference type="SUPFAM" id="SSF54631">
    <property type="entry name" value="CBS-domain pair"/>
    <property type="match status" value="1"/>
</dbReference>
<keyword evidence="4" id="KW-0677">Repeat</keyword>
<feature type="domain" description="CBS" evidence="11">
    <location>
        <begin position="268"/>
        <end position="328"/>
    </location>
</feature>
<organism evidence="13 14">
    <name type="scientific">Peloplasma aerotolerans</name>
    <dbReference type="NCBI Taxonomy" id="3044389"/>
    <lineage>
        <taxon>Bacteria</taxon>
        <taxon>Bacillati</taxon>
        <taxon>Mycoplasmatota</taxon>
        <taxon>Mollicutes</taxon>
        <taxon>Acholeplasmatales</taxon>
        <taxon>Acholeplasmataceae</taxon>
        <taxon>Peloplasma</taxon>
    </lineage>
</organism>
<dbReference type="Proteomes" id="UP001431532">
    <property type="component" value="Unassembled WGS sequence"/>
</dbReference>
<dbReference type="SUPFAM" id="SSF56176">
    <property type="entry name" value="FAD-binding/transporter-associated domain-like"/>
    <property type="match status" value="1"/>
</dbReference>
<dbReference type="Pfam" id="PF00571">
    <property type="entry name" value="CBS"/>
    <property type="match status" value="2"/>
</dbReference>
<keyword evidence="14" id="KW-1185">Reference proteome</keyword>
<dbReference type="GO" id="GO:0050660">
    <property type="term" value="F:flavin adenine dinucleotide binding"/>
    <property type="evidence" value="ECO:0007669"/>
    <property type="project" value="InterPro"/>
</dbReference>
<evidence type="ECO:0000256" key="4">
    <source>
        <dbReference type="ARBA" id="ARBA00022737"/>
    </source>
</evidence>
<evidence type="ECO:0000313" key="13">
    <source>
        <dbReference type="EMBL" id="MDI6452019.1"/>
    </source>
</evidence>
<dbReference type="RefSeq" id="WP_282838405.1">
    <property type="nucleotide sequence ID" value="NZ_JASCXW010000001.1"/>
</dbReference>
<comment type="similarity">
    <text evidence="2">Belongs to the UPF0053 family.</text>
</comment>
<keyword evidence="5 9" id="KW-1133">Transmembrane helix</keyword>
<evidence type="ECO:0000256" key="9">
    <source>
        <dbReference type="PROSITE-ProRule" id="PRU01193"/>
    </source>
</evidence>
<dbReference type="Pfam" id="PF03471">
    <property type="entry name" value="CorC_HlyC"/>
    <property type="match status" value="1"/>
</dbReference>
<protein>
    <submittedName>
        <fullName evidence="13">Hemolysin family protein</fullName>
    </submittedName>
</protein>
<comment type="subcellular location">
    <subcellularLocation>
        <location evidence="1">Membrane</location>
        <topology evidence="1">Multi-pass membrane protein</topology>
    </subcellularLocation>
</comment>
<dbReference type="PANTHER" id="PTHR22777:SF17">
    <property type="entry name" value="UPF0053 PROTEIN SLL0260"/>
    <property type="match status" value="1"/>
</dbReference>
<evidence type="ECO:0000256" key="6">
    <source>
        <dbReference type="ARBA" id="ARBA00023122"/>
    </source>
</evidence>
<dbReference type="Gene3D" id="3.10.580.10">
    <property type="entry name" value="CBS-domain"/>
    <property type="match status" value="1"/>
</dbReference>
<dbReference type="InterPro" id="IPR046342">
    <property type="entry name" value="CBS_dom_sf"/>
</dbReference>
<dbReference type="Pfam" id="PF01595">
    <property type="entry name" value="CNNM"/>
    <property type="match status" value="1"/>
</dbReference>
<gene>
    <name evidence="13" type="ORF">QJ521_00450</name>
</gene>
<dbReference type="InterPro" id="IPR002550">
    <property type="entry name" value="CNNM"/>
</dbReference>